<keyword evidence="1" id="KW-0732">Signal</keyword>
<feature type="chain" id="PRO_5017041851" description="SusD/RagB family nutrient-binding outer membrane lipoprotein" evidence="1">
    <location>
        <begin position="27"/>
        <end position="219"/>
    </location>
</feature>
<protein>
    <recommendedName>
        <fullName evidence="4">SusD/RagB family nutrient-binding outer membrane lipoprotein</fullName>
    </recommendedName>
</protein>
<dbReference type="InterPro" id="IPR041662">
    <property type="entry name" value="SusD-like_2"/>
</dbReference>
<evidence type="ECO:0008006" key="4">
    <source>
        <dbReference type="Google" id="ProtNLM"/>
    </source>
</evidence>
<keyword evidence="3" id="KW-1185">Reference proteome</keyword>
<dbReference type="Pfam" id="PF12771">
    <property type="entry name" value="SusD-like_2"/>
    <property type="match status" value="1"/>
</dbReference>
<dbReference type="RefSeq" id="WP_317047574.1">
    <property type="nucleotide sequence ID" value="NZ_QASA01000001.1"/>
</dbReference>
<dbReference type="Gene3D" id="1.25.40.390">
    <property type="match status" value="1"/>
</dbReference>
<evidence type="ECO:0000256" key="1">
    <source>
        <dbReference type="SAM" id="SignalP"/>
    </source>
</evidence>
<sequence length="219" mass="25009">MTRYITKSFYCLLALSLALFTTSCDDFEELEKNPNRPSTVPASLVFNGLLNDMSEGAWNSTQQYNQFWASNYNYYSNQEYTWTTTGLNYFTLKNVAKMEEEAIRNGAEAINPYAALGKFFRAYFFVNMTQRVGDVPLMDALKGIDNVSPRYDSQKAVYLQALQWLEEANTELTSLIAAGNNTLSGDIYFGNDLQKWQKVVNTYKMRVLISLSKKKTTPN</sequence>
<feature type="signal peptide" evidence="1">
    <location>
        <begin position="1"/>
        <end position="26"/>
    </location>
</feature>
<comment type="caution">
    <text evidence="2">The sequence shown here is derived from an EMBL/GenBank/DDBJ whole genome shotgun (WGS) entry which is preliminary data.</text>
</comment>
<dbReference type="EMBL" id="QASA01000001">
    <property type="protein sequence ID" value="RDC61845.1"/>
    <property type="molecule type" value="Genomic_DNA"/>
</dbReference>
<dbReference type="AlphaFoldDB" id="A0A369QE49"/>
<dbReference type="PROSITE" id="PS51257">
    <property type="entry name" value="PROKAR_LIPOPROTEIN"/>
    <property type="match status" value="1"/>
</dbReference>
<evidence type="ECO:0000313" key="3">
    <source>
        <dbReference type="Proteomes" id="UP000253919"/>
    </source>
</evidence>
<dbReference type="InterPro" id="IPR011990">
    <property type="entry name" value="TPR-like_helical_dom_sf"/>
</dbReference>
<dbReference type="Proteomes" id="UP000253919">
    <property type="component" value="Unassembled WGS sequence"/>
</dbReference>
<name>A0A369QE49_9BACT</name>
<gene>
    <name evidence="2" type="ORF">AHMF7616_00434</name>
</gene>
<proteinExistence type="predicted"/>
<organism evidence="2 3">
    <name type="scientific">Adhaeribacter pallidiroseus</name>
    <dbReference type="NCBI Taxonomy" id="2072847"/>
    <lineage>
        <taxon>Bacteria</taxon>
        <taxon>Pseudomonadati</taxon>
        <taxon>Bacteroidota</taxon>
        <taxon>Cytophagia</taxon>
        <taxon>Cytophagales</taxon>
        <taxon>Hymenobacteraceae</taxon>
        <taxon>Adhaeribacter</taxon>
    </lineage>
</organism>
<accession>A0A369QE49</accession>
<evidence type="ECO:0000313" key="2">
    <source>
        <dbReference type="EMBL" id="RDC61845.1"/>
    </source>
</evidence>
<reference evidence="2 3" key="1">
    <citation type="submission" date="2018-04" db="EMBL/GenBank/DDBJ databases">
        <title>Adhaeribacter sp. HMF7616 genome sequencing and assembly.</title>
        <authorList>
            <person name="Kang H."/>
            <person name="Kang J."/>
            <person name="Cha I."/>
            <person name="Kim H."/>
            <person name="Joh K."/>
        </authorList>
    </citation>
    <scope>NUCLEOTIDE SEQUENCE [LARGE SCALE GENOMIC DNA]</scope>
    <source>
        <strain evidence="2 3">HMF7616</strain>
    </source>
</reference>
<dbReference type="SUPFAM" id="SSF48452">
    <property type="entry name" value="TPR-like"/>
    <property type="match status" value="1"/>
</dbReference>